<feature type="transmembrane region" description="Helical" evidence="1">
    <location>
        <begin position="323"/>
        <end position="343"/>
    </location>
</feature>
<keyword evidence="1" id="KW-1133">Transmembrane helix</keyword>
<dbReference type="InParanoid" id="A0A136ILQ8"/>
<evidence type="ECO:0000313" key="3">
    <source>
        <dbReference type="Proteomes" id="UP000070501"/>
    </source>
</evidence>
<dbReference type="EMBL" id="KQ964273">
    <property type="protein sequence ID" value="KXJ85892.1"/>
    <property type="molecule type" value="Genomic_DNA"/>
</dbReference>
<sequence length="374" mass="42063">MVQVPSHPIVYPFTISTQHFEFREWVTIFTVSLAPLIAHLAAGTPRPSILTTRSSRRPRWHDSICVYNPTSILWRYAAIADRRIRAKYWSVEDIAAANALFWFCEERGGWNGTEQMIIASLPYCTELPLHARAELLSWETIKTIIITLQGMQALATLANFNKIIEGRSTGAQDSVLNVFSPFTLIGLFRLCAAGYLTPTGYAYTARDNVFDGYDRLAHSATVLDNELGTSAMAVSARYHSTKYIPSILFRCTYMLLLFSIWTISLLRGTPAMPSSNPVWERTTTTMLSGCFYLFFTSCTCALLAVYFWRGDTRSTIIPCAGKVWYKIYTVVVFAWMVTIFVVACCETLKMPCGVYSSLGEDYWHGRDGCESSAA</sequence>
<feature type="transmembrane region" description="Helical" evidence="1">
    <location>
        <begin position="247"/>
        <end position="266"/>
    </location>
</feature>
<dbReference type="AlphaFoldDB" id="A0A136ILQ8"/>
<name>A0A136ILQ8_9PEZI</name>
<keyword evidence="1" id="KW-0472">Membrane</keyword>
<reference evidence="3" key="1">
    <citation type="submission" date="2016-02" db="EMBL/GenBank/DDBJ databases">
        <title>Draft genome sequence of Microdochium bolleyi, a fungal endophyte of beachgrass.</title>
        <authorList>
            <consortium name="DOE Joint Genome Institute"/>
            <person name="David A.S."/>
            <person name="May G."/>
            <person name="Haridas S."/>
            <person name="Lim J."/>
            <person name="Wang M."/>
            <person name="Labutti K."/>
            <person name="Lipzen A."/>
            <person name="Barry K."/>
            <person name="Grigoriev I.V."/>
        </authorList>
    </citation>
    <scope>NUCLEOTIDE SEQUENCE [LARGE SCALE GENOMIC DNA]</scope>
    <source>
        <strain evidence="3">J235TASD1</strain>
    </source>
</reference>
<protein>
    <submittedName>
        <fullName evidence="2">Uncharacterized protein</fullName>
    </submittedName>
</protein>
<dbReference type="Proteomes" id="UP000070501">
    <property type="component" value="Unassembled WGS sequence"/>
</dbReference>
<dbReference type="OrthoDB" id="4586224at2759"/>
<evidence type="ECO:0000313" key="2">
    <source>
        <dbReference type="EMBL" id="KXJ85892.1"/>
    </source>
</evidence>
<proteinExistence type="predicted"/>
<evidence type="ECO:0000256" key="1">
    <source>
        <dbReference type="SAM" id="Phobius"/>
    </source>
</evidence>
<keyword evidence="3" id="KW-1185">Reference proteome</keyword>
<organism evidence="2 3">
    <name type="scientific">Microdochium bolleyi</name>
    <dbReference type="NCBI Taxonomy" id="196109"/>
    <lineage>
        <taxon>Eukaryota</taxon>
        <taxon>Fungi</taxon>
        <taxon>Dikarya</taxon>
        <taxon>Ascomycota</taxon>
        <taxon>Pezizomycotina</taxon>
        <taxon>Sordariomycetes</taxon>
        <taxon>Xylariomycetidae</taxon>
        <taxon>Xylariales</taxon>
        <taxon>Microdochiaceae</taxon>
        <taxon>Microdochium</taxon>
    </lineage>
</organism>
<feature type="transmembrane region" description="Helical" evidence="1">
    <location>
        <begin position="25"/>
        <end position="43"/>
    </location>
</feature>
<gene>
    <name evidence="2" type="ORF">Micbo1qcDRAFT_220216</name>
</gene>
<feature type="transmembrane region" description="Helical" evidence="1">
    <location>
        <begin position="286"/>
        <end position="308"/>
    </location>
</feature>
<keyword evidence="1" id="KW-0812">Transmembrane</keyword>
<accession>A0A136ILQ8</accession>